<dbReference type="Proteomes" id="UP000077266">
    <property type="component" value="Unassembled WGS sequence"/>
</dbReference>
<feature type="region of interest" description="Disordered" evidence="1">
    <location>
        <begin position="221"/>
        <end position="241"/>
    </location>
</feature>
<organism evidence="2 4">
    <name type="scientific">Exidia glandulosa HHB12029</name>
    <dbReference type="NCBI Taxonomy" id="1314781"/>
    <lineage>
        <taxon>Eukaryota</taxon>
        <taxon>Fungi</taxon>
        <taxon>Dikarya</taxon>
        <taxon>Basidiomycota</taxon>
        <taxon>Agaricomycotina</taxon>
        <taxon>Agaricomycetes</taxon>
        <taxon>Auriculariales</taxon>
        <taxon>Exidiaceae</taxon>
        <taxon>Exidia</taxon>
    </lineage>
</organism>
<feature type="compositionally biased region" description="Basic and acidic residues" evidence="1">
    <location>
        <begin position="229"/>
        <end position="241"/>
    </location>
</feature>
<evidence type="ECO:0000313" key="4">
    <source>
        <dbReference type="Proteomes" id="UP000077266"/>
    </source>
</evidence>
<protein>
    <submittedName>
        <fullName evidence="2">Plant basic secretory protein</fullName>
    </submittedName>
</protein>
<dbReference type="Pfam" id="PF04450">
    <property type="entry name" value="BSP"/>
    <property type="match status" value="1"/>
</dbReference>
<proteinExistence type="predicted"/>
<accession>A0A165CUR6</accession>
<evidence type="ECO:0000313" key="3">
    <source>
        <dbReference type="EMBL" id="KZV93739.1"/>
    </source>
</evidence>
<dbReference type="PANTHER" id="PTHR33321:SF12">
    <property type="entry name" value="PLANT BASIC SECRETORY PROTEIN (BSP) FAMILY PROTEIN"/>
    <property type="match status" value="1"/>
</dbReference>
<evidence type="ECO:0000256" key="1">
    <source>
        <dbReference type="SAM" id="MobiDB-lite"/>
    </source>
</evidence>
<sequence length="241" mass="27027">MAPAAASPKPAWPVPRLLFKVNDMDSPGARKFFKHVNPSEALHAAVLDVFVWLYTAESVPRHVRSVTLILRSMDGVAYTTGSDLDEDHKEIHFSTDYIANVSDAQGTAELKGVITHEMVHCFQYNALGTCPGGLIEGVADYVRLRAGYVPPHWHRGGERWDEGYQNTGYFLDYLERKHGEGTVRAINACLAEETYDDAVFKKVCGHSVDKLWKRYKKWVAGDPDDEEKETSADKDRDEKAA</sequence>
<dbReference type="InterPro" id="IPR007541">
    <property type="entry name" value="Uncharacterised_BSP"/>
</dbReference>
<dbReference type="EMBL" id="KV426286">
    <property type="protein sequence ID" value="KZV83163.1"/>
    <property type="molecule type" value="Genomic_DNA"/>
</dbReference>
<dbReference type="OrthoDB" id="891726at2759"/>
<reference evidence="2 4" key="1">
    <citation type="journal article" date="2016" name="Mol. Biol. Evol.">
        <title>Comparative Genomics of Early-Diverging Mushroom-Forming Fungi Provides Insights into the Origins of Lignocellulose Decay Capabilities.</title>
        <authorList>
            <person name="Nagy L.G."/>
            <person name="Riley R."/>
            <person name="Tritt A."/>
            <person name="Adam C."/>
            <person name="Daum C."/>
            <person name="Floudas D."/>
            <person name="Sun H."/>
            <person name="Yadav J.S."/>
            <person name="Pangilinan J."/>
            <person name="Larsson K.H."/>
            <person name="Matsuura K."/>
            <person name="Barry K."/>
            <person name="Labutti K."/>
            <person name="Kuo R."/>
            <person name="Ohm R.A."/>
            <person name="Bhattacharya S.S."/>
            <person name="Shirouzu T."/>
            <person name="Yoshinaga Y."/>
            <person name="Martin F.M."/>
            <person name="Grigoriev I.V."/>
            <person name="Hibbett D.S."/>
        </authorList>
    </citation>
    <scope>NUCLEOTIDE SEQUENCE [LARGE SCALE GENOMIC DNA]</scope>
    <source>
        <strain evidence="2 4">HHB12029</strain>
    </source>
</reference>
<gene>
    <name evidence="2" type="ORF">EXIGLDRAFT_324889</name>
    <name evidence="3" type="ORF">EXIGLDRAFT_767728</name>
</gene>
<dbReference type="STRING" id="1314781.A0A165CUR6"/>
<dbReference type="EMBL" id="KV425984">
    <property type="protein sequence ID" value="KZV93739.1"/>
    <property type="molecule type" value="Genomic_DNA"/>
</dbReference>
<dbReference type="AlphaFoldDB" id="A0A165CUR6"/>
<name>A0A165CUR6_EXIGL</name>
<dbReference type="PANTHER" id="PTHR33321">
    <property type="match status" value="1"/>
</dbReference>
<evidence type="ECO:0000313" key="2">
    <source>
        <dbReference type="EMBL" id="KZV83163.1"/>
    </source>
</evidence>
<keyword evidence="4" id="KW-1185">Reference proteome</keyword>